<name>A0A9J6PUF0_9GAMM</name>
<keyword evidence="1" id="KW-0472">Membrane</keyword>
<dbReference type="RefSeq" id="WP_267144014.1">
    <property type="nucleotide sequence ID" value="NZ_JAODIL010000080.1"/>
</dbReference>
<sequence length="52" mass="5402">MSTFTIIAIPFFITAVVMFVVAASSKHKAFLYAGSCFMTAAVVNAAIGLSAL</sequence>
<dbReference type="EMBL" id="JAODIM010000043">
    <property type="protein sequence ID" value="MCU5780107.1"/>
    <property type="molecule type" value="Genomic_DNA"/>
</dbReference>
<keyword evidence="1" id="KW-0812">Transmembrane</keyword>
<protein>
    <submittedName>
        <fullName evidence="2">Uncharacterized protein</fullName>
    </submittedName>
</protein>
<keyword evidence="1" id="KW-1133">Transmembrane helix</keyword>
<feature type="transmembrane region" description="Helical" evidence="1">
    <location>
        <begin position="30"/>
        <end position="51"/>
    </location>
</feature>
<reference evidence="2" key="1">
    <citation type="submission" date="2022-09" db="EMBL/GenBank/DDBJ databases">
        <title>Winslowiella arboricola sp. nov., isolated from bleeding cankers on broadleaf hosts.</title>
        <authorList>
            <person name="Brady C."/>
            <person name="Kaur S."/>
            <person name="Crampton B."/>
            <person name="Maddock D."/>
            <person name="Arnold D."/>
            <person name="Denman S."/>
        </authorList>
    </citation>
    <scope>NUCLEOTIDE SEQUENCE</scope>
    <source>
        <strain evidence="2">BAC 15a-03b</strain>
    </source>
</reference>
<evidence type="ECO:0000256" key="1">
    <source>
        <dbReference type="SAM" id="Phobius"/>
    </source>
</evidence>
<feature type="transmembrane region" description="Helical" evidence="1">
    <location>
        <begin position="6"/>
        <end position="23"/>
    </location>
</feature>
<dbReference type="AlphaFoldDB" id="A0A9J6PUF0"/>
<evidence type="ECO:0000313" key="2">
    <source>
        <dbReference type="EMBL" id="MCU5780107.1"/>
    </source>
</evidence>
<dbReference type="Proteomes" id="UP001064262">
    <property type="component" value="Unassembled WGS sequence"/>
</dbReference>
<accession>A0A9J6PUF0</accession>
<organism evidence="2 3">
    <name type="scientific">Winslowiella arboricola</name>
    <dbReference type="NCBI Taxonomy" id="2978220"/>
    <lineage>
        <taxon>Bacteria</taxon>
        <taxon>Pseudomonadati</taxon>
        <taxon>Pseudomonadota</taxon>
        <taxon>Gammaproteobacteria</taxon>
        <taxon>Enterobacterales</taxon>
        <taxon>Erwiniaceae</taxon>
        <taxon>Winslowiella</taxon>
    </lineage>
</organism>
<proteinExistence type="predicted"/>
<evidence type="ECO:0000313" key="3">
    <source>
        <dbReference type="Proteomes" id="UP001064262"/>
    </source>
</evidence>
<comment type="caution">
    <text evidence="2">The sequence shown here is derived from an EMBL/GenBank/DDBJ whole genome shotgun (WGS) entry which is preliminary data.</text>
</comment>
<gene>
    <name evidence="2" type="ORF">N5923_21685</name>
</gene>
<keyword evidence="3" id="KW-1185">Reference proteome</keyword>